<proteinExistence type="predicted"/>
<name>K1U5L5_9ZZZZ</name>
<reference evidence="1" key="1">
    <citation type="journal article" date="2013" name="Environ. Microbiol.">
        <title>Microbiota from the distal guts of lean and obese adolescents exhibit partial functional redundancy besides clear differences in community structure.</title>
        <authorList>
            <person name="Ferrer M."/>
            <person name="Ruiz A."/>
            <person name="Lanza F."/>
            <person name="Haange S.B."/>
            <person name="Oberbach A."/>
            <person name="Till H."/>
            <person name="Bargiela R."/>
            <person name="Campoy C."/>
            <person name="Segura M.T."/>
            <person name="Richter M."/>
            <person name="von Bergen M."/>
            <person name="Seifert J."/>
            <person name="Suarez A."/>
        </authorList>
    </citation>
    <scope>NUCLEOTIDE SEQUENCE</scope>
</reference>
<comment type="caution">
    <text evidence="1">The sequence shown here is derived from an EMBL/GenBank/DDBJ whole genome shotgun (WGS) entry which is preliminary data.</text>
</comment>
<sequence>MHASFNTFFTGYKLDEAAFRFNHIKIEATGEVNDRLFYWYRTFAHAIVTRLILRIRYSS</sequence>
<organism evidence="1">
    <name type="scientific">human gut metagenome</name>
    <dbReference type="NCBI Taxonomy" id="408170"/>
    <lineage>
        <taxon>unclassified sequences</taxon>
        <taxon>metagenomes</taxon>
        <taxon>organismal metagenomes</taxon>
    </lineage>
</organism>
<accession>K1U5L5</accession>
<gene>
    <name evidence="1" type="ORF">LEA_06175</name>
</gene>
<protein>
    <submittedName>
        <fullName evidence="1">Uncharacterized protein</fullName>
    </submittedName>
</protein>
<dbReference type="EMBL" id="AJWY01004033">
    <property type="protein sequence ID" value="EKC73535.1"/>
    <property type="molecule type" value="Genomic_DNA"/>
</dbReference>
<feature type="non-terminal residue" evidence="1">
    <location>
        <position position="59"/>
    </location>
</feature>
<dbReference type="AlphaFoldDB" id="K1U5L5"/>
<evidence type="ECO:0000313" key="1">
    <source>
        <dbReference type="EMBL" id="EKC73535.1"/>
    </source>
</evidence>